<comment type="caution">
    <text evidence="3">The sequence shown here is derived from an EMBL/GenBank/DDBJ whole genome shotgun (WGS) entry which is preliminary data.</text>
</comment>
<evidence type="ECO:0000313" key="3">
    <source>
        <dbReference type="EMBL" id="TCK63234.1"/>
    </source>
</evidence>
<dbReference type="Gene3D" id="3.30.300.90">
    <property type="entry name" value="BolA-like"/>
    <property type="match status" value="1"/>
</dbReference>
<comment type="similarity">
    <text evidence="1 2">Belongs to the BolA/IbaG family.</text>
</comment>
<dbReference type="InterPro" id="IPR050961">
    <property type="entry name" value="BolA/IbaG_stress_morph_reg"/>
</dbReference>
<dbReference type="EMBL" id="SMGD01000003">
    <property type="protein sequence ID" value="TCK63234.1"/>
    <property type="molecule type" value="Genomic_DNA"/>
</dbReference>
<dbReference type="OrthoDB" id="9812890at2"/>
<dbReference type="InterPro" id="IPR036065">
    <property type="entry name" value="BolA-like_sf"/>
</dbReference>
<dbReference type="AlphaFoldDB" id="A0A4R1KF43"/>
<dbReference type="PANTHER" id="PTHR46229:SF4">
    <property type="entry name" value="ACID STRESS PROTEIN IBAG"/>
    <property type="match status" value="1"/>
</dbReference>
<sequence>MQPEQIKQILQTALAVDELQVKGEDSHFEVFAVGEIFDGLSRVKKQQMIYAPLAEYIADNTIHALTIKAYTPAEWEKAKKFGQPI</sequence>
<evidence type="ECO:0000256" key="2">
    <source>
        <dbReference type="RuleBase" id="RU003860"/>
    </source>
</evidence>
<gene>
    <name evidence="3" type="ORF">EV690_0331</name>
</gene>
<dbReference type="PANTHER" id="PTHR46229">
    <property type="entry name" value="BOLA TRANSCRIPTION REGULATOR"/>
    <property type="match status" value="1"/>
</dbReference>
<dbReference type="SUPFAM" id="SSF82657">
    <property type="entry name" value="BolA-like"/>
    <property type="match status" value="1"/>
</dbReference>
<evidence type="ECO:0000256" key="1">
    <source>
        <dbReference type="ARBA" id="ARBA00005578"/>
    </source>
</evidence>
<proteinExistence type="inferred from homology"/>
<dbReference type="RefSeq" id="WP_131911203.1">
    <property type="nucleotide sequence ID" value="NZ_OU594967.1"/>
</dbReference>
<name>A0A4R1KF43_9GAMM</name>
<organism evidence="3 4">
    <name type="scientific">Celerinatantimonas diazotrophica</name>
    <dbReference type="NCBI Taxonomy" id="412034"/>
    <lineage>
        <taxon>Bacteria</taxon>
        <taxon>Pseudomonadati</taxon>
        <taxon>Pseudomonadota</taxon>
        <taxon>Gammaproteobacteria</taxon>
        <taxon>Celerinatantimonadaceae</taxon>
        <taxon>Celerinatantimonas</taxon>
    </lineage>
</organism>
<dbReference type="Pfam" id="PF01722">
    <property type="entry name" value="BolA"/>
    <property type="match status" value="1"/>
</dbReference>
<evidence type="ECO:0000313" key="4">
    <source>
        <dbReference type="Proteomes" id="UP000295565"/>
    </source>
</evidence>
<protein>
    <submittedName>
        <fullName evidence="3">Acid stress-induced BolA-like protein IbaG/YrbA</fullName>
    </submittedName>
</protein>
<accession>A0A4R1KF43</accession>
<dbReference type="InterPro" id="IPR002634">
    <property type="entry name" value="BolA"/>
</dbReference>
<keyword evidence="4" id="KW-1185">Reference proteome</keyword>
<dbReference type="PIRSF" id="PIRSF003113">
    <property type="entry name" value="BolA"/>
    <property type="match status" value="1"/>
</dbReference>
<reference evidence="3 4" key="1">
    <citation type="submission" date="2019-03" db="EMBL/GenBank/DDBJ databases">
        <title>Genomic Encyclopedia of Type Strains, Phase IV (KMG-IV): sequencing the most valuable type-strain genomes for metagenomic binning, comparative biology and taxonomic classification.</title>
        <authorList>
            <person name="Goeker M."/>
        </authorList>
    </citation>
    <scope>NUCLEOTIDE SEQUENCE [LARGE SCALE GENOMIC DNA]</scope>
    <source>
        <strain evidence="3 4">DSM 18577</strain>
    </source>
</reference>
<dbReference type="Proteomes" id="UP000295565">
    <property type="component" value="Unassembled WGS sequence"/>
</dbReference>